<proteinExistence type="predicted"/>
<comment type="caution">
    <text evidence="3">The sequence shown here is derived from an EMBL/GenBank/DDBJ whole genome shotgun (WGS) entry which is preliminary data.</text>
</comment>
<keyword evidence="2" id="KW-1133">Transmembrane helix</keyword>
<sequence>MDFVSHQNSWGMSVFSLLFALALLGNAYWERSSPDRNRWYDENDPYNSLFTWGYLGPPLGGMFFLGAFTMLLENVFQFKVKNLPVVHTPFKIIIVLSLFLVTAILLGYRGQWLMPRWARPLEKDRLARVRAERRYRLAKLWARLTDRPAPPPPAIRDIPPPRSVSKTRRSPRKVEQQDRRAAPRRTGPRSATIRITRPRRFGNAMLRKCVIQVDGDDAAAIRLGGTADIAVTAGYHSVRVLLDWTCSPCCEVDVPAGGTATLMVMSTPVTASGRHDPDGHYLELHHDTTAPTHSKAHS</sequence>
<feature type="region of interest" description="Disordered" evidence="1">
    <location>
        <begin position="278"/>
        <end position="298"/>
    </location>
</feature>
<keyword evidence="2" id="KW-0812">Transmembrane</keyword>
<feature type="compositionally biased region" description="Basic and acidic residues" evidence="1">
    <location>
        <begin position="172"/>
        <end position="181"/>
    </location>
</feature>
<feature type="transmembrane region" description="Helical" evidence="2">
    <location>
        <begin position="12"/>
        <end position="29"/>
    </location>
</feature>
<evidence type="ECO:0000313" key="4">
    <source>
        <dbReference type="Proteomes" id="UP000008495"/>
    </source>
</evidence>
<name>K6VL96_9MICO</name>
<evidence type="ECO:0000313" key="3">
    <source>
        <dbReference type="EMBL" id="GAB77479.1"/>
    </source>
</evidence>
<dbReference type="AlphaFoldDB" id="K6VL96"/>
<reference evidence="3 4" key="1">
    <citation type="submission" date="2012-08" db="EMBL/GenBank/DDBJ databases">
        <title>Whole genome shotgun sequence of Austwickia chelonae NBRC 105200.</title>
        <authorList>
            <person name="Yoshida I."/>
            <person name="Hosoyama A."/>
            <person name="Tsuchikane K."/>
            <person name="Katsumata H."/>
            <person name="Ando Y."/>
            <person name="Ohji S."/>
            <person name="Hamada M."/>
            <person name="Tamura T."/>
            <person name="Yamazoe A."/>
            <person name="Yamazaki S."/>
            <person name="Fujita N."/>
        </authorList>
    </citation>
    <scope>NUCLEOTIDE SEQUENCE [LARGE SCALE GENOMIC DNA]</scope>
    <source>
        <strain evidence="3 4">NBRC 105200</strain>
    </source>
</reference>
<gene>
    <name evidence="3" type="ORF">AUCHE_05_03910</name>
</gene>
<dbReference type="OrthoDB" id="5194128at2"/>
<feature type="transmembrane region" description="Helical" evidence="2">
    <location>
        <begin position="49"/>
        <end position="72"/>
    </location>
</feature>
<feature type="region of interest" description="Disordered" evidence="1">
    <location>
        <begin position="148"/>
        <end position="193"/>
    </location>
</feature>
<feature type="compositionally biased region" description="Pro residues" evidence="1">
    <location>
        <begin position="148"/>
        <end position="162"/>
    </location>
</feature>
<keyword evidence="2" id="KW-0472">Membrane</keyword>
<dbReference type="Proteomes" id="UP000008495">
    <property type="component" value="Unassembled WGS sequence"/>
</dbReference>
<organism evidence="3 4">
    <name type="scientific">Austwickia chelonae NBRC 105200</name>
    <dbReference type="NCBI Taxonomy" id="1184607"/>
    <lineage>
        <taxon>Bacteria</taxon>
        <taxon>Bacillati</taxon>
        <taxon>Actinomycetota</taxon>
        <taxon>Actinomycetes</taxon>
        <taxon>Micrococcales</taxon>
        <taxon>Dermatophilaceae</taxon>
        <taxon>Austwickia</taxon>
    </lineage>
</organism>
<protein>
    <submittedName>
        <fullName evidence="3">Uncharacterized protein</fullName>
    </submittedName>
</protein>
<evidence type="ECO:0000256" key="2">
    <source>
        <dbReference type="SAM" id="Phobius"/>
    </source>
</evidence>
<accession>K6VL96</accession>
<evidence type="ECO:0000256" key="1">
    <source>
        <dbReference type="SAM" id="MobiDB-lite"/>
    </source>
</evidence>
<dbReference type="RefSeq" id="WP_006502231.1">
    <property type="nucleotide sequence ID" value="NZ_BAGZ01000005.1"/>
</dbReference>
<feature type="transmembrane region" description="Helical" evidence="2">
    <location>
        <begin position="92"/>
        <end position="110"/>
    </location>
</feature>
<feature type="compositionally biased region" description="Basic and acidic residues" evidence="1">
    <location>
        <begin position="278"/>
        <end position="288"/>
    </location>
</feature>
<dbReference type="EMBL" id="BAGZ01000005">
    <property type="protein sequence ID" value="GAB77479.1"/>
    <property type="molecule type" value="Genomic_DNA"/>
</dbReference>
<dbReference type="STRING" id="100225.SAMN05421595_1315"/>
<keyword evidence="4" id="KW-1185">Reference proteome</keyword>